<comment type="caution">
    <text evidence="3">The sequence shown here is derived from an EMBL/GenBank/DDBJ whole genome shotgun (WGS) entry which is preliminary data.</text>
</comment>
<dbReference type="EMBL" id="RHPJ01000002">
    <property type="protein sequence ID" value="TGO05324.1"/>
    <property type="molecule type" value="Genomic_DNA"/>
</dbReference>
<reference evidence="3 4" key="1">
    <citation type="submission" date="2018-11" db="EMBL/GenBank/DDBJ databases">
        <title>Complete genome sequencing of the Actinobacteria Serinibacter sp. K3-2.</title>
        <authorList>
            <person name="Rakitin A.L."/>
            <person name="Beletsky A.V."/>
            <person name="Mardanov A.V."/>
            <person name="Ravin N.V."/>
            <person name="Gromova A.S."/>
            <person name="Filippova S.N."/>
            <person name="Gal'Chenko V.F."/>
        </authorList>
    </citation>
    <scope>NUCLEOTIDE SEQUENCE [LARGE SCALE GENOMIC DNA]</scope>
    <source>
        <strain evidence="3 4">K3-2</strain>
    </source>
</reference>
<feature type="compositionally biased region" description="Basic and acidic residues" evidence="1">
    <location>
        <begin position="11"/>
        <end position="26"/>
    </location>
</feature>
<proteinExistence type="predicted"/>
<name>A0A4Z1E0D2_9MICO</name>
<protein>
    <submittedName>
        <fullName evidence="3">Uncharacterized protein</fullName>
    </submittedName>
</protein>
<feature type="transmembrane region" description="Helical" evidence="2">
    <location>
        <begin position="88"/>
        <end position="107"/>
    </location>
</feature>
<evidence type="ECO:0000256" key="1">
    <source>
        <dbReference type="SAM" id="MobiDB-lite"/>
    </source>
</evidence>
<sequence length="146" mass="15455">MRQGGRMSGQPDDRPWQDRPPDEPRDGLTPPPAAPPGGALVPDPTAIPSASPYAVSGPGAYGTAADDAYRAAAVVPPREHRGLSRRNAKLATSLSPFAALILFFVLMNVGGPPAWLAFLLIPITGVVTEHLRGDKGEDRDGDRRRS</sequence>
<evidence type="ECO:0000313" key="3">
    <source>
        <dbReference type="EMBL" id="TGO05324.1"/>
    </source>
</evidence>
<keyword evidence="4" id="KW-1185">Reference proteome</keyword>
<feature type="region of interest" description="Disordered" evidence="1">
    <location>
        <begin position="1"/>
        <end position="59"/>
    </location>
</feature>
<evidence type="ECO:0000256" key="2">
    <source>
        <dbReference type="SAM" id="Phobius"/>
    </source>
</evidence>
<keyword evidence="2" id="KW-0472">Membrane</keyword>
<dbReference type="Proteomes" id="UP000297318">
    <property type="component" value="Unassembled WGS sequence"/>
</dbReference>
<gene>
    <name evidence="3" type="ORF">SERN_1328</name>
</gene>
<keyword evidence="2" id="KW-0812">Transmembrane</keyword>
<accession>A0A4Z1E0D2</accession>
<organism evidence="3 4">
    <name type="scientific">Serinibacter arcticus</name>
    <dbReference type="NCBI Taxonomy" id="1655435"/>
    <lineage>
        <taxon>Bacteria</taxon>
        <taxon>Bacillati</taxon>
        <taxon>Actinomycetota</taxon>
        <taxon>Actinomycetes</taxon>
        <taxon>Micrococcales</taxon>
        <taxon>Beutenbergiaceae</taxon>
        <taxon>Serinibacter</taxon>
    </lineage>
</organism>
<keyword evidence="2" id="KW-1133">Transmembrane helix</keyword>
<evidence type="ECO:0000313" key="4">
    <source>
        <dbReference type="Proteomes" id="UP000297318"/>
    </source>
</evidence>
<dbReference type="AlphaFoldDB" id="A0A4Z1E0D2"/>